<organism evidence="2 3">
    <name type="scientific">Pararge aegeria aegeria</name>
    <dbReference type="NCBI Taxonomy" id="348720"/>
    <lineage>
        <taxon>Eukaryota</taxon>
        <taxon>Metazoa</taxon>
        <taxon>Ecdysozoa</taxon>
        <taxon>Arthropoda</taxon>
        <taxon>Hexapoda</taxon>
        <taxon>Insecta</taxon>
        <taxon>Pterygota</taxon>
        <taxon>Neoptera</taxon>
        <taxon>Endopterygota</taxon>
        <taxon>Lepidoptera</taxon>
        <taxon>Glossata</taxon>
        <taxon>Ditrysia</taxon>
        <taxon>Papilionoidea</taxon>
        <taxon>Nymphalidae</taxon>
        <taxon>Satyrinae</taxon>
        <taxon>Satyrini</taxon>
        <taxon>Parargina</taxon>
        <taxon>Pararge</taxon>
    </lineage>
</organism>
<protein>
    <submittedName>
        <fullName evidence="2">Jg2433 protein</fullName>
    </submittedName>
</protein>
<proteinExistence type="predicted"/>
<dbReference type="Proteomes" id="UP000838756">
    <property type="component" value="Unassembled WGS sequence"/>
</dbReference>
<keyword evidence="3" id="KW-1185">Reference proteome</keyword>
<sequence>ITDQGWKYNHTNTSPWQPEEVIEYEDDFVVTSIRNVPTRSTGEARIRELAQRSDSDSHDELARRSKTSTRSLKQTLFAIDASLREQTLAIERLSKTVD</sequence>
<dbReference type="AlphaFoldDB" id="A0A8S4R3E6"/>
<feature type="compositionally biased region" description="Basic and acidic residues" evidence="1">
    <location>
        <begin position="42"/>
        <end position="63"/>
    </location>
</feature>
<reference evidence="2" key="1">
    <citation type="submission" date="2022-03" db="EMBL/GenBank/DDBJ databases">
        <authorList>
            <person name="Lindestad O."/>
        </authorList>
    </citation>
    <scope>NUCLEOTIDE SEQUENCE</scope>
</reference>
<feature type="region of interest" description="Disordered" evidence="1">
    <location>
        <begin position="39"/>
        <end position="68"/>
    </location>
</feature>
<feature type="non-terminal residue" evidence="2">
    <location>
        <position position="98"/>
    </location>
</feature>
<dbReference type="OrthoDB" id="10053431at2759"/>
<comment type="caution">
    <text evidence="2">The sequence shown here is derived from an EMBL/GenBank/DDBJ whole genome shotgun (WGS) entry which is preliminary data.</text>
</comment>
<feature type="non-terminal residue" evidence="2">
    <location>
        <position position="1"/>
    </location>
</feature>
<name>A0A8S4R3E6_9NEOP</name>
<gene>
    <name evidence="2" type="primary">jg2433</name>
    <name evidence="2" type="ORF">PAEG_LOCUS8283</name>
</gene>
<accession>A0A8S4R3E6</accession>
<evidence type="ECO:0000256" key="1">
    <source>
        <dbReference type="SAM" id="MobiDB-lite"/>
    </source>
</evidence>
<evidence type="ECO:0000313" key="3">
    <source>
        <dbReference type="Proteomes" id="UP000838756"/>
    </source>
</evidence>
<evidence type="ECO:0000313" key="2">
    <source>
        <dbReference type="EMBL" id="CAH2228323.1"/>
    </source>
</evidence>
<dbReference type="EMBL" id="CAKXAJ010023987">
    <property type="protein sequence ID" value="CAH2228323.1"/>
    <property type="molecule type" value="Genomic_DNA"/>
</dbReference>